<dbReference type="EMBL" id="QRXG01000026">
    <property type="protein sequence ID" value="RGT79518.1"/>
    <property type="molecule type" value="Genomic_DNA"/>
</dbReference>
<gene>
    <name evidence="1" type="ORF">DWX06_12540</name>
</gene>
<protein>
    <submittedName>
        <fullName evidence="1">Uncharacterized protein</fullName>
    </submittedName>
</protein>
<evidence type="ECO:0000313" key="1">
    <source>
        <dbReference type="EMBL" id="RGT79518.1"/>
    </source>
</evidence>
<sequence>MFEFPNTFKREYTDYITKKPLGKFIQAHKLDGITSNSHRADIINAITFFANTNADNEEIVDQWLDESIRSGKRDIYIKLLSLSENDKNNLKSDSYVQNHLIDYLPDNQNRHISKNRYDYTYKCVSYSINNTEYGIRVSILECRLIKTESGSKEILPVICDIFVDKSVIILRIKPVSDAWDEDENGNLKKITINKEAEKVISDITNKLDIVLMADGLLSYAGLKHKLYNMMKKYIETPKEIQDKIDLNREKINNISKIIQQQICNVDESYEKDILLDVQNLVEKYIAISQPDKQIFTKDKEDYPVMLAAKDEEESFVKQEAALKEPLQMKAVFYDNKKMIIKNKKCDGIMFAIKGKKNGKEFVAKYEVRTKGCVVKFYEYVEEEDSNAAIFSFLDSEE</sequence>
<dbReference type="AlphaFoldDB" id="A0A412Q130"/>
<name>A0A412Q130_9FIRM</name>
<proteinExistence type="predicted"/>
<evidence type="ECO:0000313" key="2">
    <source>
        <dbReference type="Proteomes" id="UP000284296"/>
    </source>
</evidence>
<comment type="caution">
    <text evidence="1">The sequence shown here is derived from an EMBL/GenBank/DDBJ whole genome shotgun (WGS) entry which is preliminary data.</text>
</comment>
<accession>A0A412Q130</accession>
<dbReference type="RefSeq" id="WP_118004938.1">
    <property type="nucleotide sequence ID" value="NZ_QRXF01000046.1"/>
</dbReference>
<reference evidence="1 2" key="1">
    <citation type="submission" date="2018-08" db="EMBL/GenBank/DDBJ databases">
        <title>A genome reference for cultivated species of the human gut microbiota.</title>
        <authorList>
            <person name="Zou Y."/>
            <person name="Xue W."/>
            <person name="Luo G."/>
        </authorList>
    </citation>
    <scope>NUCLEOTIDE SEQUENCE [LARGE SCALE GENOMIC DNA]</scope>
    <source>
        <strain evidence="1 2">AF18-16LB</strain>
    </source>
</reference>
<organism evidence="1 2">
    <name type="scientific">Agathobacter rectalis</name>
    <dbReference type="NCBI Taxonomy" id="39491"/>
    <lineage>
        <taxon>Bacteria</taxon>
        <taxon>Bacillati</taxon>
        <taxon>Bacillota</taxon>
        <taxon>Clostridia</taxon>
        <taxon>Lachnospirales</taxon>
        <taxon>Lachnospiraceae</taxon>
        <taxon>Agathobacter</taxon>
    </lineage>
</organism>
<dbReference type="Proteomes" id="UP000284296">
    <property type="component" value="Unassembled WGS sequence"/>
</dbReference>